<name>A0A0A9X4F8_LYGHE</name>
<reference evidence="2" key="2">
    <citation type="submission" date="2014-07" db="EMBL/GenBank/DDBJ databases">
        <authorList>
            <person name="Hull J."/>
        </authorList>
    </citation>
    <scope>NUCLEOTIDE SEQUENCE</scope>
</reference>
<proteinExistence type="predicted"/>
<dbReference type="EMBL" id="GDHC01009301">
    <property type="protein sequence ID" value="JAQ09328.1"/>
    <property type="molecule type" value="Transcribed_RNA"/>
</dbReference>
<dbReference type="AlphaFoldDB" id="A0A0A9X4F8"/>
<dbReference type="EMBL" id="GBHO01028720">
    <property type="protein sequence ID" value="JAG14884.1"/>
    <property type="molecule type" value="Transcribed_RNA"/>
</dbReference>
<evidence type="ECO:0000256" key="1">
    <source>
        <dbReference type="SAM" id="MobiDB-lite"/>
    </source>
</evidence>
<gene>
    <name evidence="2" type="ORF">CM83_101008</name>
    <name evidence="3" type="ORF">g.9900</name>
</gene>
<protein>
    <submittedName>
        <fullName evidence="2">Uncharacterized protein</fullName>
    </submittedName>
</protein>
<evidence type="ECO:0000313" key="2">
    <source>
        <dbReference type="EMBL" id="JAG14884.1"/>
    </source>
</evidence>
<evidence type="ECO:0000313" key="3">
    <source>
        <dbReference type="EMBL" id="JAQ09328.1"/>
    </source>
</evidence>
<reference evidence="2" key="1">
    <citation type="journal article" date="2014" name="PLoS ONE">
        <title>Transcriptome-Based Identification of ABC Transporters in the Western Tarnished Plant Bug Lygus hesperus.</title>
        <authorList>
            <person name="Hull J.J."/>
            <person name="Chaney K."/>
            <person name="Geib S.M."/>
            <person name="Fabrick J.A."/>
            <person name="Brent C.S."/>
            <person name="Walsh D."/>
            <person name="Lavine L.C."/>
        </authorList>
    </citation>
    <scope>NUCLEOTIDE SEQUENCE</scope>
</reference>
<feature type="compositionally biased region" description="Polar residues" evidence="1">
    <location>
        <begin position="80"/>
        <end position="106"/>
    </location>
</feature>
<reference evidence="3" key="3">
    <citation type="journal article" date="2016" name="Gigascience">
        <title>De novo construction of an expanded transcriptome assembly for the western tarnished plant bug, Lygus hesperus.</title>
        <authorList>
            <person name="Tassone E.E."/>
            <person name="Geib S.M."/>
            <person name="Hall B."/>
            <person name="Fabrick J.A."/>
            <person name="Brent C.S."/>
            <person name="Hull J.J."/>
        </authorList>
    </citation>
    <scope>NUCLEOTIDE SEQUENCE</scope>
</reference>
<feature type="region of interest" description="Disordered" evidence="1">
    <location>
        <begin position="74"/>
        <end position="113"/>
    </location>
</feature>
<accession>A0A0A9X4F8</accession>
<sequence>MTPILDYSTPQCQPSIHELITEDTNVAEVTPEISSIKESNDCGTFAYSTSTEVLSPFLTAAQDPSTTILDLLSYMDDPSRSNSSDNGYRDGQSTYADEVAPSTSEPEANEHAQ</sequence>
<organism evidence="2">
    <name type="scientific">Lygus hesperus</name>
    <name type="common">Western plant bug</name>
    <dbReference type="NCBI Taxonomy" id="30085"/>
    <lineage>
        <taxon>Eukaryota</taxon>
        <taxon>Metazoa</taxon>
        <taxon>Ecdysozoa</taxon>
        <taxon>Arthropoda</taxon>
        <taxon>Hexapoda</taxon>
        <taxon>Insecta</taxon>
        <taxon>Pterygota</taxon>
        <taxon>Neoptera</taxon>
        <taxon>Paraneoptera</taxon>
        <taxon>Hemiptera</taxon>
        <taxon>Heteroptera</taxon>
        <taxon>Panheteroptera</taxon>
        <taxon>Cimicomorpha</taxon>
        <taxon>Miridae</taxon>
        <taxon>Mirini</taxon>
        <taxon>Lygus</taxon>
    </lineage>
</organism>